<sequence length="465" mass="49337">MLRNFAILAALAASPVVAQDIYVAPRGSAAYDAAKAMDGVKVERTIHKALGGAATLLQSCGDCTVTIHIAGGDYDGKAGTGQWFLPEVKAPGARLRILGGYNDDFTARTPFATPTRMITPPERSATVLRFEGKKHALAELVVSGLAFDVSPSNNYERETNSLMFGGSSTWGVLQFGYLETDLLVIADNTFLNAPAGVGGPAIRAASPGAVVQVSNNIFMNNVFTWQVEAGGGKHLPTHKIAGNSFVLNWPRNPDQTTSNPGTLQIGSNYSGAGVEITGNLFAYNVGGAIFPQWDEDRGPPMTITDNLFFGNGALFGAEDPGQGALVGKFNGSATHSIFDHWDLEDEFDWDSADNTDIDPEVAVPVLEIGALKMTLDRGTQESEPKAEPATTTDDDLGLDLDMLDTGLGELSLDIDFDMDDMADGDGIRNFAPVIPFDIRALPFPRNPAAEGYGASPDRIYVAGQG</sequence>
<name>A0A037ZG23_9RHOB</name>
<dbReference type="EMBL" id="JFKE01000007">
    <property type="protein sequence ID" value="KAJ54466.1"/>
    <property type="molecule type" value="Genomic_DNA"/>
</dbReference>
<evidence type="ECO:0000313" key="4">
    <source>
        <dbReference type="Proteomes" id="UP000026249"/>
    </source>
</evidence>
<proteinExistence type="predicted"/>
<organism evidence="3 4">
    <name type="scientific">Actibacterium mucosum KCTC 23349</name>
    <dbReference type="NCBI Taxonomy" id="1454373"/>
    <lineage>
        <taxon>Bacteria</taxon>
        <taxon>Pseudomonadati</taxon>
        <taxon>Pseudomonadota</taxon>
        <taxon>Alphaproteobacteria</taxon>
        <taxon>Rhodobacterales</taxon>
        <taxon>Roseobacteraceae</taxon>
        <taxon>Actibacterium</taxon>
    </lineage>
</organism>
<keyword evidence="4" id="KW-1185">Reference proteome</keyword>
<evidence type="ECO:0000313" key="3">
    <source>
        <dbReference type="EMBL" id="KAJ54466.1"/>
    </source>
</evidence>
<dbReference type="Proteomes" id="UP000026249">
    <property type="component" value="Unassembled WGS sequence"/>
</dbReference>
<reference evidence="3 4" key="1">
    <citation type="submission" date="2014-03" db="EMBL/GenBank/DDBJ databases">
        <title>Draft Genome Sequence of Actibacterium mucosum KCTC 23349, a Marine Alphaproteobacterium with Complex Ionic Requirements Isolated from Mediterranean Seawater at Malvarrosa Beach, Valencia, Spain.</title>
        <authorList>
            <person name="Arahal D.R."/>
            <person name="Shao Z."/>
            <person name="Lai Q."/>
            <person name="Pujalte M.J."/>
        </authorList>
    </citation>
    <scope>NUCLEOTIDE SEQUENCE [LARGE SCALE GENOMIC DNA]</scope>
    <source>
        <strain evidence="3 4">KCTC 23349</strain>
    </source>
</reference>
<comment type="caution">
    <text evidence="3">The sequence shown here is derived from an EMBL/GenBank/DDBJ whole genome shotgun (WGS) entry which is preliminary data.</text>
</comment>
<feature type="signal peptide" evidence="2">
    <location>
        <begin position="1"/>
        <end position="18"/>
    </location>
</feature>
<evidence type="ECO:0000256" key="1">
    <source>
        <dbReference type="SAM" id="MobiDB-lite"/>
    </source>
</evidence>
<evidence type="ECO:0000256" key="2">
    <source>
        <dbReference type="SAM" id="SignalP"/>
    </source>
</evidence>
<dbReference type="STRING" id="1454373.ACMU_17305"/>
<keyword evidence="2" id="KW-0732">Signal</keyword>
<dbReference type="InterPro" id="IPR011050">
    <property type="entry name" value="Pectin_lyase_fold/virulence"/>
</dbReference>
<accession>A0A037ZG23</accession>
<dbReference type="OrthoDB" id="1016457at2"/>
<dbReference type="RefSeq" id="WP_035261199.1">
    <property type="nucleotide sequence ID" value="NZ_JFKE01000007.1"/>
</dbReference>
<evidence type="ECO:0008006" key="5">
    <source>
        <dbReference type="Google" id="ProtNLM"/>
    </source>
</evidence>
<dbReference type="SUPFAM" id="SSF51126">
    <property type="entry name" value="Pectin lyase-like"/>
    <property type="match status" value="1"/>
</dbReference>
<feature type="chain" id="PRO_5001559403" description="Right handed beta helix domain-containing protein" evidence="2">
    <location>
        <begin position="19"/>
        <end position="465"/>
    </location>
</feature>
<protein>
    <recommendedName>
        <fullName evidence="5">Right handed beta helix domain-containing protein</fullName>
    </recommendedName>
</protein>
<gene>
    <name evidence="3" type="ORF">ACMU_17305</name>
</gene>
<feature type="region of interest" description="Disordered" evidence="1">
    <location>
        <begin position="376"/>
        <end position="396"/>
    </location>
</feature>
<dbReference type="AlphaFoldDB" id="A0A037ZG23"/>
<feature type="compositionally biased region" description="Basic and acidic residues" evidence="1">
    <location>
        <begin position="376"/>
        <end position="386"/>
    </location>
</feature>